<dbReference type="GO" id="GO:0004222">
    <property type="term" value="F:metalloendopeptidase activity"/>
    <property type="evidence" value="ECO:0007669"/>
    <property type="project" value="InterPro"/>
</dbReference>
<evidence type="ECO:0000256" key="11">
    <source>
        <dbReference type="ARBA" id="ARBA00023049"/>
    </source>
</evidence>
<sequence length="600" mass="65970">MLVGVDRVEVQLKDGTSTTALKETRISFLETLADLGLSAETLAGVDIRIAQPGFWSRTGPVLLGLLPLFLIGAFFFFMLRQAQAFGSQTFNFGRNKARMLEGESVSVAFSDVAGNEEAKFELEEVVEFLQTPERFLALGARIPKGVLLVGPPGTGKTLMAKAVAGEAEVPFFNISGSEFVEMFVGVGARRVRDLFSQAVKNAPCIIFVDEIDAVGRRRGAGMGGSHDEREQTLNQILVEMDGFDTSTEVIVMAATNRPDILDPALLRPGRFDRRVTMDTPDMKGRRAILDVHVKGKPLNEDVELDTVARHSAGFVGADIENLVNEAAIYAARNNRRTIVMEDFEEAIERVRVGPERKSRQVSDREREILAYHHAGHALAMHYLPEHDPVHRITIVPRGRKGGYSHSLPENEMHLYNTERINAMLSATLAGRLAEQQHFGEVTTEATDDLDRVTRLARTMITQWGMSSELGPIQYGQREEMVFLGSEITEYRNYGEKTAEEIDNAVQKVVTEASDRAQALLAEHGEELDRLAVFLLERETVEAADLEAILSGELTADMVSDEPSAMGQAEPETPPDQAHVTDSGDTEDKGANIGGTVPNPI</sequence>
<feature type="region of interest" description="Disordered" evidence="16">
    <location>
        <begin position="560"/>
        <end position="600"/>
    </location>
</feature>
<keyword evidence="10 14" id="KW-1133">Transmembrane helix</keyword>
<dbReference type="FunFam" id="1.10.8.60:FF:000001">
    <property type="entry name" value="ATP-dependent zinc metalloprotease FtsH"/>
    <property type="match status" value="1"/>
</dbReference>
<feature type="transmembrane region" description="Helical" evidence="14">
    <location>
        <begin position="61"/>
        <end position="79"/>
    </location>
</feature>
<protein>
    <recommendedName>
        <fullName evidence="14">ATP-dependent zinc metalloprotease FtsH</fullName>
        <ecNumber evidence="14">3.4.24.-</ecNumber>
    </recommendedName>
</protein>
<feature type="domain" description="AAA+ ATPase" evidence="17">
    <location>
        <begin position="142"/>
        <end position="281"/>
    </location>
</feature>
<organism evidence="18">
    <name type="scientific">Caldilineaceae bacterium SB0662_bin_9</name>
    <dbReference type="NCBI Taxonomy" id="2605258"/>
    <lineage>
        <taxon>Bacteria</taxon>
        <taxon>Bacillati</taxon>
        <taxon>Chloroflexota</taxon>
        <taxon>Caldilineae</taxon>
        <taxon>Caldilineales</taxon>
        <taxon>Caldilineaceae</taxon>
    </lineage>
</organism>
<comment type="similarity">
    <text evidence="13 14">In the central section; belongs to the AAA ATPase family.</text>
</comment>
<evidence type="ECO:0000256" key="16">
    <source>
        <dbReference type="SAM" id="MobiDB-lite"/>
    </source>
</evidence>
<dbReference type="FunFam" id="1.20.58.760:FF:000001">
    <property type="entry name" value="ATP-dependent zinc metalloprotease FtsH"/>
    <property type="match status" value="1"/>
</dbReference>
<comment type="similarity">
    <text evidence="2 14">In the C-terminal section; belongs to the peptidase M41 family.</text>
</comment>
<dbReference type="GO" id="GO:0008270">
    <property type="term" value="F:zinc ion binding"/>
    <property type="evidence" value="ECO:0007669"/>
    <property type="project" value="UniProtKB-UniRule"/>
</dbReference>
<keyword evidence="8 14" id="KW-0862">Zinc</keyword>
<accession>A0A6B1DT07</accession>
<dbReference type="AlphaFoldDB" id="A0A6B1DT07"/>
<evidence type="ECO:0000256" key="15">
    <source>
        <dbReference type="RuleBase" id="RU003651"/>
    </source>
</evidence>
<dbReference type="Gene3D" id="1.10.8.60">
    <property type="match status" value="1"/>
</dbReference>
<dbReference type="InterPro" id="IPR005936">
    <property type="entry name" value="FtsH"/>
</dbReference>
<gene>
    <name evidence="18" type="primary">hflB</name>
    <name evidence="14" type="synonym">ftsH</name>
    <name evidence="18" type="ORF">F4Y08_05655</name>
</gene>
<comment type="cofactor">
    <cofactor evidence="14">
        <name>Zn(2+)</name>
        <dbReference type="ChEBI" id="CHEBI:29105"/>
    </cofactor>
    <text evidence="14">Binds 1 zinc ion per subunit.</text>
</comment>
<dbReference type="PANTHER" id="PTHR23076">
    <property type="entry name" value="METALLOPROTEASE M41 FTSH"/>
    <property type="match status" value="1"/>
</dbReference>
<evidence type="ECO:0000256" key="14">
    <source>
        <dbReference type="HAMAP-Rule" id="MF_01458"/>
    </source>
</evidence>
<evidence type="ECO:0000256" key="7">
    <source>
        <dbReference type="ARBA" id="ARBA00022801"/>
    </source>
</evidence>
<evidence type="ECO:0000256" key="10">
    <source>
        <dbReference type="ARBA" id="ARBA00022989"/>
    </source>
</evidence>
<keyword evidence="9 14" id="KW-0067">ATP-binding</keyword>
<dbReference type="PROSITE" id="PS00674">
    <property type="entry name" value="AAA"/>
    <property type="match status" value="1"/>
</dbReference>
<dbReference type="Pfam" id="PF00004">
    <property type="entry name" value="AAA"/>
    <property type="match status" value="1"/>
</dbReference>
<dbReference type="GO" id="GO:0006508">
    <property type="term" value="P:proteolysis"/>
    <property type="evidence" value="ECO:0007669"/>
    <property type="project" value="UniProtKB-KW"/>
</dbReference>
<comment type="subcellular location">
    <subcellularLocation>
        <location evidence="14">Cell membrane</location>
        <topology evidence="14">Multi-pass membrane protein</topology>
        <orientation evidence="14">Cytoplasmic side</orientation>
    </subcellularLocation>
    <subcellularLocation>
        <location evidence="1">Membrane</location>
    </subcellularLocation>
</comment>
<dbReference type="InterPro" id="IPR000642">
    <property type="entry name" value="Peptidase_M41"/>
</dbReference>
<comment type="caution">
    <text evidence="14">Lacks conserved residue(s) required for the propagation of feature annotation.</text>
</comment>
<dbReference type="Gene3D" id="3.40.50.300">
    <property type="entry name" value="P-loop containing nucleotide triphosphate hydrolases"/>
    <property type="match status" value="1"/>
</dbReference>
<dbReference type="CDD" id="cd19501">
    <property type="entry name" value="RecA-like_FtsH"/>
    <property type="match status" value="1"/>
</dbReference>
<dbReference type="Pfam" id="PF17862">
    <property type="entry name" value="AAA_lid_3"/>
    <property type="match status" value="1"/>
</dbReference>
<dbReference type="EC" id="3.4.24.-" evidence="14"/>
<dbReference type="InterPro" id="IPR041569">
    <property type="entry name" value="AAA_lid_3"/>
</dbReference>
<dbReference type="GO" id="GO:0016887">
    <property type="term" value="F:ATP hydrolysis activity"/>
    <property type="evidence" value="ECO:0007669"/>
    <property type="project" value="UniProtKB-UniRule"/>
</dbReference>
<dbReference type="InterPro" id="IPR003960">
    <property type="entry name" value="ATPase_AAA_CS"/>
</dbReference>
<dbReference type="PANTHER" id="PTHR23076:SF97">
    <property type="entry name" value="ATP-DEPENDENT ZINC METALLOPROTEASE YME1L1"/>
    <property type="match status" value="1"/>
</dbReference>
<evidence type="ECO:0000256" key="1">
    <source>
        <dbReference type="ARBA" id="ARBA00004370"/>
    </source>
</evidence>
<dbReference type="SMART" id="SM00382">
    <property type="entry name" value="AAA"/>
    <property type="match status" value="1"/>
</dbReference>
<feature type="binding site" evidence="14">
    <location>
        <position position="372"/>
    </location>
    <ligand>
        <name>Zn(2+)</name>
        <dbReference type="ChEBI" id="CHEBI:29105"/>
        <note>catalytic</note>
    </ligand>
</feature>
<dbReference type="NCBIfam" id="TIGR01241">
    <property type="entry name" value="FtsH_fam"/>
    <property type="match status" value="1"/>
</dbReference>
<reference evidence="18" key="1">
    <citation type="submission" date="2019-09" db="EMBL/GenBank/DDBJ databases">
        <title>Characterisation of the sponge microbiome using genome-centric metagenomics.</title>
        <authorList>
            <person name="Engelberts J.P."/>
            <person name="Robbins S.J."/>
            <person name="De Goeij J.M."/>
            <person name="Aranda M."/>
            <person name="Bell S.C."/>
            <person name="Webster N.S."/>
        </authorList>
    </citation>
    <scope>NUCLEOTIDE SEQUENCE</scope>
    <source>
        <strain evidence="18">SB0662_bin_9</strain>
    </source>
</reference>
<dbReference type="InterPro" id="IPR037219">
    <property type="entry name" value="Peptidase_M41-like"/>
</dbReference>
<dbReference type="InterPro" id="IPR003959">
    <property type="entry name" value="ATPase_AAA_core"/>
</dbReference>
<evidence type="ECO:0000256" key="3">
    <source>
        <dbReference type="ARBA" id="ARBA00022670"/>
    </source>
</evidence>
<dbReference type="GO" id="GO:0005886">
    <property type="term" value="C:plasma membrane"/>
    <property type="evidence" value="ECO:0007669"/>
    <property type="project" value="UniProtKB-SubCell"/>
</dbReference>
<keyword evidence="7 14" id="KW-0378">Hydrolase</keyword>
<comment type="function">
    <text evidence="14">Acts as a processive, ATP-dependent zinc metallopeptidase for both cytoplasmic and membrane proteins. Plays a role in the quality control of integral membrane proteins.</text>
</comment>
<evidence type="ECO:0000256" key="13">
    <source>
        <dbReference type="ARBA" id="ARBA00061570"/>
    </source>
</evidence>
<dbReference type="GO" id="GO:0004176">
    <property type="term" value="F:ATP-dependent peptidase activity"/>
    <property type="evidence" value="ECO:0007669"/>
    <property type="project" value="InterPro"/>
</dbReference>
<dbReference type="EMBL" id="VXPY01000036">
    <property type="protein sequence ID" value="MYD89812.1"/>
    <property type="molecule type" value="Genomic_DNA"/>
</dbReference>
<keyword evidence="5 14" id="KW-0479">Metal-binding</keyword>
<feature type="binding site" evidence="14">
    <location>
        <position position="376"/>
    </location>
    <ligand>
        <name>Zn(2+)</name>
        <dbReference type="ChEBI" id="CHEBI:29105"/>
        <note>catalytic</note>
    </ligand>
</feature>
<dbReference type="FunFam" id="3.40.50.300:FF:000001">
    <property type="entry name" value="ATP-dependent zinc metalloprotease FtsH"/>
    <property type="match status" value="1"/>
</dbReference>
<feature type="binding site" evidence="14">
    <location>
        <position position="448"/>
    </location>
    <ligand>
        <name>Zn(2+)</name>
        <dbReference type="ChEBI" id="CHEBI:29105"/>
        <note>catalytic</note>
    </ligand>
</feature>
<comment type="subunit">
    <text evidence="14">Homohexamer.</text>
</comment>
<dbReference type="Gene3D" id="1.20.58.760">
    <property type="entry name" value="Peptidase M41"/>
    <property type="match status" value="1"/>
</dbReference>
<keyword evidence="14" id="KW-1003">Cell membrane</keyword>
<keyword evidence="4 14" id="KW-0812">Transmembrane</keyword>
<dbReference type="GO" id="GO:0005524">
    <property type="term" value="F:ATP binding"/>
    <property type="evidence" value="ECO:0007669"/>
    <property type="project" value="UniProtKB-UniRule"/>
</dbReference>
<proteinExistence type="inferred from homology"/>
<keyword evidence="11 14" id="KW-0482">Metalloprotease</keyword>
<dbReference type="InterPro" id="IPR027417">
    <property type="entry name" value="P-loop_NTPase"/>
</dbReference>
<dbReference type="SUPFAM" id="SSF140990">
    <property type="entry name" value="FtsH protease domain-like"/>
    <property type="match status" value="1"/>
</dbReference>
<dbReference type="Pfam" id="PF01434">
    <property type="entry name" value="Peptidase_M41"/>
    <property type="match status" value="1"/>
</dbReference>
<evidence type="ECO:0000256" key="5">
    <source>
        <dbReference type="ARBA" id="ARBA00022723"/>
    </source>
</evidence>
<dbReference type="SUPFAM" id="SSF52540">
    <property type="entry name" value="P-loop containing nucleoside triphosphate hydrolases"/>
    <property type="match status" value="1"/>
</dbReference>
<keyword evidence="6 14" id="KW-0547">Nucleotide-binding</keyword>
<feature type="binding site" evidence="14">
    <location>
        <begin position="150"/>
        <end position="157"/>
    </location>
    <ligand>
        <name>ATP</name>
        <dbReference type="ChEBI" id="CHEBI:30616"/>
    </ligand>
</feature>
<evidence type="ECO:0000256" key="9">
    <source>
        <dbReference type="ARBA" id="ARBA00022840"/>
    </source>
</evidence>
<evidence type="ECO:0000313" key="18">
    <source>
        <dbReference type="EMBL" id="MYD89812.1"/>
    </source>
</evidence>
<evidence type="ECO:0000259" key="17">
    <source>
        <dbReference type="SMART" id="SM00382"/>
    </source>
</evidence>
<dbReference type="InterPro" id="IPR003593">
    <property type="entry name" value="AAA+_ATPase"/>
</dbReference>
<evidence type="ECO:0000256" key="8">
    <source>
        <dbReference type="ARBA" id="ARBA00022833"/>
    </source>
</evidence>
<keyword evidence="12 14" id="KW-0472">Membrane</keyword>
<dbReference type="HAMAP" id="MF_01458">
    <property type="entry name" value="FtsH"/>
    <property type="match status" value="1"/>
</dbReference>
<dbReference type="GO" id="GO:0030163">
    <property type="term" value="P:protein catabolic process"/>
    <property type="evidence" value="ECO:0007669"/>
    <property type="project" value="UniProtKB-UniRule"/>
</dbReference>
<evidence type="ECO:0000256" key="12">
    <source>
        <dbReference type="ARBA" id="ARBA00023136"/>
    </source>
</evidence>
<evidence type="ECO:0000256" key="2">
    <source>
        <dbReference type="ARBA" id="ARBA00010044"/>
    </source>
</evidence>
<comment type="caution">
    <text evidence="18">The sequence shown here is derived from an EMBL/GenBank/DDBJ whole genome shotgun (WGS) entry which is preliminary data.</text>
</comment>
<keyword evidence="3 14" id="KW-0645">Protease</keyword>
<evidence type="ECO:0000256" key="4">
    <source>
        <dbReference type="ARBA" id="ARBA00022692"/>
    </source>
</evidence>
<comment type="similarity">
    <text evidence="15">Belongs to the AAA ATPase family.</text>
</comment>
<name>A0A6B1DT07_9CHLR</name>
<evidence type="ECO:0000256" key="6">
    <source>
        <dbReference type="ARBA" id="ARBA00022741"/>
    </source>
</evidence>